<dbReference type="GeneID" id="30982379"/>
<proteinExistence type="predicted"/>
<dbReference type="RefSeq" id="XP_020062949.1">
    <property type="nucleotide sequence ID" value="XM_020208242.1"/>
</dbReference>
<gene>
    <name evidence="1" type="ORF">CANTADRAFT_283692</name>
</gene>
<accession>A0A1E4SE87</accession>
<reference evidence="2" key="1">
    <citation type="submission" date="2016-05" db="EMBL/GenBank/DDBJ databases">
        <title>Comparative genomics of biotechnologically important yeasts.</title>
        <authorList>
            <consortium name="DOE Joint Genome Institute"/>
            <person name="Riley R."/>
            <person name="Haridas S."/>
            <person name="Wolfe K.H."/>
            <person name="Lopes M.R."/>
            <person name="Hittinger C.T."/>
            <person name="Goker M."/>
            <person name="Salamov A."/>
            <person name="Wisecaver J."/>
            <person name="Long T.M."/>
            <person name="Aerts A.L."/>
            <person name="Barry K."/>
            <person name="Choi C."/>
            <person name="Clum A."/>
            <person name="Coughlan A.Y."/>
            <person name="Deshpande S."/>
            <person name="Douglass A.P."/>
            <person name="Hanson S.J."/>
            <person name="Klenk H.-P."/>
            <person name="Labutti K."/>
            <person name="Lapidus A."/>
            <person name="Lindquist E."/>
            <person name="Lipzen A."/>
            <person name="Meier-Kolthoff J.P."/>
            <person name="Ohm R.A."/>
            <person name="Otillar R.P."/>
            <person name="Pangilinan J."/>
            <person name="Peng Y."/>
            <person name="Rokas A."/>
            <person name="Rosa C.A."/>
            <person name="Scheuner C."/>
            <person name="Sibirny A.A."/>
            <person name="Slot J.C."/>
            <person name="Stielow J.B."/>
            <person name="Sun H."/>
            <person name="Kurtzman C.P."/>
            <person name="Blackwell M."/>
            <person name="Grigoriev I.V."/>
            <person name="Jeffries T.W."/>
        </authorList>
    </citation>
    <scope>NUCLEOTIDE SEQUENCE [LARGE SCALE GENOMIC DNA]</scope>
    <source>
        <strain evidence="2">NRRL Y-17324</strain>
    </source>
</reference>
<name>A0A1E4SE87_9ASCO</name>
<keyword evidence="2" id="KW-1185">Reference proteome</keyword>
<evidence type="ECO:0000313" key="1">
    <source>
        <dbReference type="EMBL" id="ODV77827.1"/>
    </source>
</evidence>
<dbReference type="Proteomes" id="UP000094285">
    <property type="component" value="Unassembled WGS sequence"/>
</dbReference>
<dbReference type="EMBL" id="KV453914">
    <property type="protein sequence ID" value="ODV77827.1"/>
    <property type="molecule type" value="Genomic_DNA"/>
</dbReference>
<sequence>MPPPAHWLEIAGDAIAVSVELCRHPSIAISRDILMGNGALPRVSHEPGPLVSSIVWGSYVAWELYLAGFGSDRFPSALRSIRRDVNQPGCWGNIRNSIPQMA</sequence>
<evidence type="ECO:0000313" key="2">
    <source>
        <dbReference type="Proteomes" id="UP000094285"/>
    </source>
</evidence>
<dbReference type="AlphaFoldDB" id="A0A1E4SE87"/>
<protein>
    <submittedName>
        <fullName evidence="1">Uncharacterized protein</fullName>
    </submittedName>
</protein>
<organism evidence="1 2">
    <name type="scientific">Suhomyces tanzawaensis NRRL Y-17324</name>
    <dbReference type="NCBI Taxonomy" id="984487"/>
    <lineage>
        <taxon>Eukaryota</taxon>
        <taxon>Fungi</taxon>
        <taxon>Dikarya</taxon>
        <taxon>Ascomycota</taxon>
        <taxon>Saccharomycotina</taxon>
        <taxon>Pichiomycetes</taxon>
        <taxon>Debaryomycetaceae</taxon>
        <taxon>Suhomyces</taxon>
    </lineage>
</organism>